<evidence type="ECO:0000256" key="1">
    <source>
        <dbReference type="ARBA" id="ARBA00022630"/>
    </source>
</evidence>
<comment type="subunit">
    <text evidence="6">Homodimer.</text>
</comment>
<dbReference type="Proteomes" id="UP000546162">
    <property type="component" value="Unassembled WGS sequence"/>
</dbReference>
<dbReference type="PANTHER" id="PTHR43741">
    <property type="entry name" value="FMN-DEPENDENT NADH-AZOREDUCTASE 1"/>
    <property type="match status" value="1"/>
</dbReference>
<dbReference type="EC" id="1.6.5.-" evidence="6"/>
<dbReference type="EC" id="1.7.1.17" evidence="6"/>
<sequence length="221" mass="24314">MSATTPTLLHLDASARRRSFSREVGDAVADAWRAAHPDGRHLHRDLAITPVPQIGEAWTELCDYVLEHQITDISRYGEAVRTEAQSAAWAIVEPLLNELVAADTVLIATPMYNFGIPASLKAWIDQVTFPKMSLAGRRFVVAHARGGAYGPGTPRHPVDHQERYLRDFFTGHFAVPESDMAFVGTELVNARIDPGLAKLREAHEVSRSAARTAARKIGADR</sequence>
<gene>
    <name evidence="6" type="primary">azoR</name>
    <name evidence="8" type="ORF">BJY16_006981</name>
</gene>
<dbReference type="InterPro" id="IPR050104">
    <property type="entry name" value="FMN-dep_NADH:Q_OxRdtase_AzoR1"/>
</dbReference>
<comment type="catalytic activity">
    <reaction evidence="5">
        <text>N,N-dimethyl-1,4-phenylenediamine + anthranilate + 2 NAD(+) = 2-(4-dimethylaminophenyl)diazenylbenzoate + 2 NADH + 2 H(+)</text>
        <dbReference type="Rhea" id="RHEA:55872"/>
        <dbReference type="ChEBI" id="CHEBI:15378"/>
        <dbReference type="ChEBI" id="CHEBI:15783"/>
        <dbReference type="ChEBI" id="CHEBI:16567"/>
        <dbReference type="ChEBI" id="CHEBI:57540"/>
        <dbReference type="ChEBI" id="CHEBI:57945"/>
        <dbReference type="ChEBI" id="CHEBI:71579"/>
        <dbReference type="EC" id="1.7.1.17"/>
    </reaction>
    <physiologicalReaction direction="right-to-left" evidence="5">
        <dbReference type="Rhea" id="RHEA:55874"/>
    </physiologicalReaction>
</comment>
<evidence type="ECO:0000256" key="5">
    <source>
        <dbReference type="ARBA" id="ARBA00048542"/>
    </source>
</evidence>
<dbReference type="Gene3D" id="3.40.50.360">
    <property type="match status" value="1"/>
</dbReference>
<comment type="catalytic activity">
    <reaction evidence="6">
        <text>2 a quinone + NADH + H(+) = 2 a 1,4-benzosemiquinone + NAD(+)</text>
        <dbReference type="Rhea" id="RHEA:65952"/>
        <dbReference type="ChEBI" id="CHEBI:15378"/>
        <dbReference type="ChEBI" id="CHEBI:57540"/>
        <dbReference type="ChEBI" id="CHEBI:57945"/>
        <dbReference type="ChEBI" id="CHEBI:132124"/>
        <dbReference type="ChEBI" id="CHEBI:134225"/>
    </reaction>
</comment>
<keyword evidence="9" id="KW-1185">Reference proteome</keyword>
<comment type="similarity">
    <text evidence="6">Belongs to the azoreductase type 1 family.</text>
</comment>
<protein>
    <recommendedName>
        <fullName evidence="6">FMN dependent NADH:quinone oxidoreductase</fullName>
        <ecNumber evidence="6">1.6.5.-</ecNumber>
    </recommendedName>
    <alternativeName>
        <fullName evidence="6">Azo-dye reductase</fullName>
    </alternativeName>
    <alternativeName>
        <fullName evidence="6">FMN-dependent NADH-azo compound oxidoreductase</fullName>
    </alternativeName>
    <alternativeName>
        <fullName evidence="6">FMN-dependent NADH-azoreductase</fullName>
        <ecNumber evidence="6">1.7.1.17</ecNumber>
    </alternativeName>
</protein>
<evidence type="ECO:0000256" key="6">
    <source>
        <dbReference type="HAMAP-Rule" id="MF_01216"/>
    </source>
</evidence>
<dbReference type="AlphaFoldDB" id="A0A7W7MAZ9"/>
<evidence type="ECO:0000256" key="3">
    <source>
        <dbReference type="ARBA" id="ARBA00023002"/>
    </source>
</evidence>
<dbReference type="GO" id="GO:0010181">
    <property type="term" value="F:FMN binding"/>
    <property type="evidence" value="ECO:0007669"/>
    <property type="project" value="UniProtKB-UniRule"/>
</dbReference>
<dbReference type="RefSeq" id="WP_185043791.1">
    <property type="nucleotide sequence ID" value="NZ_BAABFG010000005.1"/>
</dbReference>
<organism evidence="8 9">
    <name type="scientific">Actinoplanes octamycinicus</name>
    <dbReference type="NCBI Taxonomy" id="135948"/>
    <lineage>
        <taxon>Bacteria</taxon>
        <taxon>Bacillati</taxon>
        <taxon>Actinomycetota</taxon>
        <taxon>Actinomycetes</taxon>
        <taxon>Micromonosporales</taxon>
        <taxon>Micromonosporaceae</taxon>
        <taxon>Actinoplanes</taxon>
    </lineage>
</organism>
<keyword evidence="2 6" id="KW-0288">FMN</keyword>
<name>A0A7W7MAZ9_9ACTN</name>
<comment type="caution">
    <text evidence="8">The sequence shown here is derived from an EMBL/GenBank/DDBJ whole genome shotgun (WGS) entry which is preliminary data.</text>
</comment>
<dbReference type="SUPFAM" id="SSF52218">
    <property type="entry name" value="Flavoproteins"/>
    <property type="match status" value="1"/>
</dbReference>
<accession>A0A7W7MAZ9</accession>
<dbReference type="GO" id="GO:0016655">
    <property type="term" value="F:oxidoreductase activity, acting on NAD(P)H, quinone or similar compound as acceptor"/>
    <property type="evidence" value="ECO:0007669"/>
    <property type="project" value="InterPro"/>
</dbReference>
<feature type="binding site" evidence="6">
    <location>
        <begin position="111"/>
        <end position="114"/>
    </location>
    <ligand>
        <name>FMN</name>
        <dbReference type="ChEBI" id="CHEBI:58210"/>
    </ligand>
</feature>
<evidence type="ECO:0000256" key="4">
    <source>
        <dbReference type="ARBA" id="ARBA00023027"/>
    </source>
</evidence>
<dbReference type="Pfam" id="PF02525">
    <property type="entry name" value="Flavodoxin_2"/>
    <property type="match status" value="1"/>
</dbReference>
<comment type="function">
    <text evidence="6">Quinone reductase that provides resistance to thiol-specific stress caused by electrophilic quinones.</text>
</comment>
<evidence type="ECO:0000313" key="9">
    <source>
        <dbReference type="Proteomes" id="UP000546162"/>
    </source>
</evidence>
<dbReference type="EMBL" id="JACHNB010000001">
    <property type="protein sequence ID" value="MBB4743522.1"/>
    <property type="molecule type" value="Genomic_DNA"/>
</dbReference>
<evidence type="ECO:0000256" key="2">
    <source>
        <dbReference type="ARBA" id="ARBA00022643"/>
    </source>
</evidence>
<dbReference type="GO" id="GO:0016652">
    <property type="term" value="F:oxidoreductase activity, acting on NAD(P)H as acceptor"/>
    <property type="evidence" value="ECO:0007669"/>
    <property type="project" value="UniProtKB-UniRule"/>
</dbReference>
<dbReference type="PANTHER" id="PTHR43741:SF4">
    <property type="entry name" value="FMN-DEPENDENT NADH:QUINONE OXIDOREDUCTASE"/>
    <property type="match status" value="1"/>
</dbReference>
<dbReference type="InterPro" id="IPR023048">
    <property type="entry name" value="NADH:quinone_OxRdtase_FMN_depd"/>
</dbReference>
<comment type="function">
    <text evidence="6">Also exhibits azoreductase activity. Catalyzes the reductive cleavage of the azo bond in aromatic azo compounds to the corresponding amines.</text>
</comment>
<feature type="domain" description="Flavodoxin-like fold" evidence="7">
    <location>
        <begin position="7"/>
        <end position="169"/>
    </location>
</feature>
<dbReference type="HAMAP" id="MF_01216">
    <property type="entry name" value="Azoreductase_type1"/>
    <property type="match status" value="1"/>
</dbReference>
<dbReference type="InterPro" id="IPR003680">
    <property type="entry name" value="Flavodoxin_fold"/>
</dbReference>
<evidence type="ECO:0000313" key="8">
    <source>
        <dbReference type="EMBL" id="MBB4743522.1"/>
    </source>
</evidence>
<keyword evidence="3 6" id="KW-0560">Oxidoreductase</keyword>
<proteinExistence type="inferred from homology"/>
<evidence type="ECO:0000259" key="7">
    <source>
        <dbReference type="Pfam" id="PF02525"/>
    </source>
</evidence>
<keyword evidence="4 6" id="KW-0520">NAD</keyword>
<keyword evidence="1 6" id="KW-0285">Flavoprotein</keyword>
<reference evidence="8 9" key="1">
    <citation type="submission" date="2020-08" db="EMBL/GenBank/DDBJ databases">
        <title>Sequencing the genomes of 1000 actinobacteria strains.</title>
        <authorList>
            <person name="Klenk H.-P."/>
        </authorList>
    </citation>
    <scope>NUCLEOTIDE SEQUENCE [LARGE SCALE GENOMIC DNA]</scope>
    <source>
        <strain evidence="8 9">DSM 45809</strain>
    </source>
</reference>
<feature type="binding site" evidence="6">
    <location>
        <begin position="19"/>
        <end position="21"/>
    </location>
    <ligand>
        <name>FMN</name>
        <dbReference type="ChEBI" id="CHEBI:58210"/>
    </ligand>
</feature>
<dbReference type="GO" id="GO:0009055">
    <property type="term" value="F:electron transfer activity"/>
    <property type="evidence" value="ECO:0007669"/>
    <property type="project" value="UniProtKB-UniRule"/>
</dbReference>
<comment type="cofactor">
    <cofactor evidence="6">
        <name>FMN</name>
        <dbReference type="ChEBI" id="CHEBI:58210"/>
    </cofactor>
    <text evidence="6">Binds 1 FMN per subunit.</text>
</comment>
<feature type="binding site" evidence="6">
    <location>
        <position position="14"/>
    </location>
    <ligand>
        <name>FMN</name>
        <dbReference type="ChEBI" id="CHEBI:58210"/>
    </ligand>
</feature>
<comment type="caution">
    <text evidence="6">Lacks conserved residue(s) required for the propagation of feature annotation.</text>
</comment>
<dbReference type="InterPro" id="IPR029039">
    <property type="entry name" value="Flavoprotein-like_sf"/>
</dbReference>